<feature type="region of interest" description="Disordered" evidence="1">
    <location>
        <begin position="39"/>
        <end position="58"/>
    </location>
</feature>
<accession>A0A1X7RH49</accession>
<sequence>MARTKKKISAHAANDLLLLQTIVDQVRANENRSDRFAIENTNHTDRPTSFRTKHPRRTANSLPAKLLQPSHSPGYSEFLLPATRLYTHFLEHALPIFHCLIHTVPKVLARKKTSDLRIWIFPEPLLALTKEQKESTLHYMGRIGEAVDWDVHEAKEDAGLNEADDGMTTMQCDRPLLRWGLSGWGSTITSSRKLVQAVEDAARAGDDTAGEKWHSFCLARLWLHEMSHAVVNAVLPSNTEKQEVFLGTNASTSEVGFEVEQRVFGGCIHNQEEMVPWKGKVCLEEWPDSRTLADLRRMGIQIETRGSSRALTKEWIVLWKVESEFWERMFEEEFWLQDSIMSNPAALHPEKSVGIMDVFRVTTVAEKAAIAGEMRSMGYAEVEYRLWARQASADDTDGIEAGTASEKR</sequence>
<name>A0A1X7RH49_ZYMT9</name>
<dbReference type="EMBL" id="LT853692">
    <property type="protein sequence ID" value="SMQ46739.1"/>
    <property type="molecule type" value="Genomic_DNA"/>
</dbReference>
<feature type="compositionally biased region" description="Basic and acidic residues" evidence="1">
    <location>
        <begin position="39"/>
        <end position="48"/>
    </location>
</feature>
<proteinExistence type="predicted"/>
<dbReference type="STRING" id="1276538.A0A1X7RH49"/>
<gene>
    <name evidence="2" type="ORF">ZT3D7_G1885</name>
</gene>
<evidence type="ECO:0000313" key="3">
    <source>
        <dbReference type="Proteomes" id="UP000215127"/>
    </source>
</evidence>
<dbReference type="Proteomes" id="UP000215127">
    <property type="component" value="Chromosome 1"/>
</dbReference>
<dbReference type="AlphaFoldDB" id="A0A1X7RH49"/>
<keyword evidence="3" id="KW-1185">Reference proteome</keyword>
<organism evidence="2 3">
    <name type="scientific">Zymoseptoria tritici (strain ST99CH_3D7)</name>
    <dbReference type="NCBI Taxonomy" id="1276538"/>
    <lineage>
        <taxon>Eukaryota</taxon>
        <taxon>Fungi</taxon>
        <taxon>Dikarya</taxon>
        <taxon>Ascomycota</taxon>
        <taxon>Pezizomycotina</taxon>
        <taxon>Dothideomycetes</taxon>
        <taxon>Dothideomycetidae</taxon>
        <taxon>Mycosphaerellales</taxon>
        <taxon>Mycosphaerellaceae</taxon>
        <taxon>Zymoseptoria</taxon>
    </lineage>
</organism>
<evidence type="ECO:0000313" key="2">
    <source>
        <dbReference type="EMBL" id="SMQ46739.1"/>
    </source>
</evidence>
<evidence type="ECO:0000256" key="1">
    <source>
        <dbReference type="SAM" id="MobiDB-lite"/>
    </source>
</evidence>
<protein>
    <submittedName>
        <fullName evidence="2">Uncharacterized protein</fullName>
    </submittedName>
</protein>
<reference evidence="2 3" key="1">
    <citation type="submission" date="2016-06" db="EMBL/GenBank/DDBJ databases">
        <authorList>
            <person name="Kjaerup R.B."/>
            <person name="Dalgaard T.S."/>
            <person name="Juul-Madsen H.R."/>
        </authorList>
    </citation>
    <scope>NUCLEOTIDE SEQUENCE [LARGE SCALE GENOMIC DNA]</scope>
</reference>